<dbReference type="Proteomes" id="UP000199475">
    <property type="component" value="Unassembled WGS sequence"/>
</dbReference>
<dbReference type="GO" id="GO:0004521">
    <property type="term" value="F:RNA endonuclease activity"/>
    <property type="evidence" value="ECO:0007669"/>
    <property type="project" value="TreeGrafter"/>
</dbReference>
<keyword evidence="5" id="KW-1185">Reference proteome</keyword>
<dbReference type="STRING" id="686624.SAMN04488242_1411"/>
<feature type="domain" description="Beta-Casp" evidence="3">
    <location>
        <begin position="251"/>
        <end position="371"/>
    </location>
</feature>
<feature type="domain" description="Metallo-beta-lactamase" evidence="2">
    <location>
        <begin position="17"/>
        <end position="231"/>
    </location>
</feature>
<accession>A0A1G9JQM2</accession>
<dbReference type="SMART" id="SM00849">
    <property type="entry name" value="Lactamase_B"/>
    <property type="match status" value="1"/>
</dbReference>
<dbReference type="Pfam" id="PF07521">
    <property type="entry name" value="RMMBL"/>
    <property type="match status" value="1"/>
</dbReference>
<proteinExistence type="predicted"/>
<dbReference type="Gene3D" id="3.60.15.10">
    <property type="entry name" value="Ribonuclease Z/Hydroxyacylglutathione hydrolase-like"/>
    <property type="match status" value="1"/>
</dbReference>
<dbReference type="PANTHER" id="PTHR11203:SF37">
    <property type="entry name" value="INTEGRATOR COMPLEX SUBUNIT 11"/>
    <property type="match status" value="1"/>
</dbReference>
<dbReference type="PANTHER" id="PTHR11203">
    <property type="entry name" value="CLEAVAGE AND POLYADENYLATION SPECIFICITY FACTOR FAMILY MEMBER"/>
    <property type="match status" value="1"/>
</dbReference>
<organism evidence="4 5">
    <name type="scientific">Tessaracoccus oleiagri</name>
    <dbReference type="NCBI Taxonomy" id="686624"/>
    <lineage>
        <taxon>Bacteria</taxon>
        <taxon>Bacillati</taxon>
        <taxon>Actinomycetota</taxon>
        <taxon>Actinomycetes</taxon>
        <taxon>Propionibacteriales</taxon>
        <taxon>Propionibacteriaceae</taxon>
        <taxon>Tessaracoccus</taxon>
    </lineage>
</organism>
<dbReference type="Pfam" id="PF10996">
    <property type="entry name" value="Beta-Casp"/>
    <property type="match status" value="1"/>
</dbReference>
<evidence type="ECO:0000256" key="1">
    <source>
        <dbReference type="ARBA" id="ARBA00022801"/>
    </source>
</evidence>
<dbReference type="Pfam" id="PF00753">
    <property type="entry name" value="Lactamase_B"/>
    <property type="match status" value="1"/>
</dbReference>
<dbReference type="InterPro" id="IPR050698">
    <property type="entry name" value="MBL"/>
</dbReference>
<dbReference type="AlphaFoldDB" id="A0A1G9JQM2"/>
<dbReference type="RefSeq" id="WP_093250353.1">
    <property type="nucleotide sequence ID" value="NZ_FNGP01000002.1"/>
</dbReference>
<sequence length="465" mass="51538">MAEPVTLQFLGATGAVTGSKFLVEIGPRRILVDAGMFQGEKNLRELNWQRLPVDAASIERVLLTHAHADHSAYLPALFDQGFRGDVWCTEGTARLAEIILLDSAKLQELETEEALLGGYSRHTAPRPLYGTGDAERAIERFRTVDYDRDIDLGGFTARWTRAGHILGSASVRLQIGDVSVLFSGDLGRADHPILDSRDVPPGTRWVLCESTYGDREHPEPELPYEPTVAAINRTIERGGSVLMPAFAIDRTQTLMYVLARLQREGRIPDVPVIVDGPMSMHALDVYRDMPEEFREDVSIDDFTGLRNFTEARTGRDSRKVRERTEPRIIISSSGMLEGGRVLSHLEQLLPHRENTVLITGYQAEGTRGRQLLDGAKHVKIRGAHVRVRAEIAEDRQYSGHADASELVDWLRALDPAPETVFLVHGEPAASTALEARVEDELGLDVVLPTLGEKVLLSERPAPDDD</sequence>
<gene>
    <name evidence="4" type="ORF">SAMN04488242_1411</name>
</gene>
<evidence type="ECO:0000259" key="3">
    <source>
        <dbReference type="SMART" id="SM01027"/>
    </source>
</evidence>
<dbReference type="InterPro" id="IPR001279">
    <property type="entry name" value="Metallo-B-lactamas"/>
</dbReference>
<dbReference type="InterPro" id="IPR011108">
    <property type="entry name" value="RMMBL"/>
</dbReference>
<protein>
    <submittedName>
        <fullName evidence="4">Metallo-beta-lactamase family protein</fullName>
    </submittedName>
</protein>
<dbReference type="Gene3D" id="3.40.50.10890">
    <property type="match status" value="1"/>
</dbReference>
<keyword evidence="1" id="KW-0378">Hydrolase</keyword>
<evidence type="ECO:0000313" key="4">
    <source>
        <dbReference type="EMBL" id="SDL39829.1"/>
    </source>
</evidence>
<dbReference type="SUPFAM" id="SSF56281">
    <property type="entry name" value="Metallo-hydrolase/oxidoreductase"/>
    <property type="match status" value="1"/>
</dbReference>
<dbReference type="InterPro" id="IPR036866">
    <property type="entry name" value="RibonucZ/Hydroxyglut_hydro"/>
</dbReference>
<reference evidence="4 5" key="1">
    <citation type="submission" date="2016-10" db="EMBL/GenBank/DDBJ databases">
        <authorList>
            <person name="de Groot N.N."/>
        </authorList>
    </citation>
    <scope>NUCLEOTIDE SEQUENCE [LARGE SCALE GENOMIC DNA]</scope>
    <source>
        <strain evidence="4 5">CGMCC 1.9159</strain>
    </source>
</reference>
<dbReference type="SMART" id="SM01027">
    <property type="entry name" value="Beta-Casp"/>
    <property type="match status" value="1"/>
</dbReference>
<dbReference type="OrthoDB" id="2971563at2"/>
<dbReference type="CDD" id="cd16295">
    <property type="entry name" value="TTHA0252-CPSF-like_MBL-fold"/>
    <property type="match status" value="1"/>
</dbReference>
<dbReference type="EMBL" id="FNGP01000002">
    <property type="protein sequence ID" value="SDL39829.1"/>
    <property type="molecule type" value="Genomic_DNA"/>
</dbReference>
<evidence type="ECO:0000313" key="5">
    <source>
        <dbReference type="Proteomes" id="UP000199475"/>
    </source>
</evidence>
<name>A0A1G9JQM2_9ACTN</name>
<dbReference type="InterPro" id="IPR022712">
    <property type="entry name" value="Beta_Casp"/>
</dbReference>
<evidence type="ECO:0000259" key="2">
    <source>
        <dbReference type="SMART" id="SM00849"/>
    </source>
</evidence>
<dbReference type="GO" id="GO:0016787">
    <property type="term" value="F:hydrolase activity"/>
    <property type="evidence" value="ECO:0007669"/>
    <property type="project" value="UniProtKB-KW"/>
</dbReference>